<proteinExistence type="predicted"/>
<feature type="region of interest" description="Disordered" evidence="2">
    <location>
        <begin position="193"/>
        <end position="250"/>
    </location>
</feature>
<sequence length="250" mass="26777">MARHWLTFWVGQALLATAHGSLHKRALRRPESAPNPVALVSPSPLTPLSNDEVASAAELEEIQKDLKASEADRAKITMLQKSLQTQQLLAAESQAVVRSFSADEYPGSVLQEQQQQLKEFSAQTQGVLGFSAKAAKEASQKALESAVAIEKAAVRAQQKAEKQQAEAKKASELSAKLASEAKVELQRVQAAVASPMVKPDKTQPATRHDSRATNAPSRLQTVAMVKKTNSTGLADDSQEDGGDSEDGDLD</sequence>
<gene>
    <name evidence="4" type="ORF">SPIL2461_LOCUS22902</name>
</gene>
<keyword evidence="1" id="KW-0175">Coiled coil</keyword>
<feature type="signal peptide" evidence="3">
    <location>
        <begin position="1"/>
        <end position="20"/>
    </location>
</feature>
<dbReference type="Proteomes" id="UP000649617">
    <property type="component" value="Unassembled WGS sequence"/>
</dbReference>
<name>A0A812YGL3_SYMPI</name>
<feature type="coiled-coil region" evidence="1">
    <location>
        <begin position="146"/>
        <end position="180"/>
    </location>
</feature>
<protein>
    <submittedName>
        <fullName evidence="4">Uncharacterized protein</fullName>
    </submittedName>
</protein>
<evidence type="ECO:0000313" key="5">
    <source>
        <dbReference type="Proteomes" id="UP000649617"/>
    </source>
</evidence>
<evidence type="ECO:0000256" key="3">
    <source>
        <dbReference type="SAM" id="SignalP"/>
    </source>
</evidence>
<dbReference type="AlphaFoldDB" id="A0A812YGL3"/>
<evidence type="ECO:0000313" key="4">
    <source>
        <dbReference type="EMBL" id="CAE7774746.1"/>
    </source>
</evidence>
<feature type="compositionally biased region" description="Basic and acidic residues" evidence="2">
    <location>
        <begin position="198"/>
        <end position="211"/>
    </location>
</feature>
<dbReference type="OrthoDB" id="436202at2759"/>
<organism evidence="4 5">
    <name type="scientific">Symbiodinium pilosum</name>
    <name type="common">Dinoflagellate</name>
    <dbReference type="NCBI Taxonomy" id="2952"/>
    <lineage>
        <taxon>Eukaryota</taxon>
        <taxon>Sar</taxon>
        <taxon>Alveolata</taxon>
        <taxon>Dinophyceae</taxon>
        <taxon>Suessiales</taxon>
        <taxon>Symbiodiniaceae</taxon>
        <taxon>Symbiodinium</taxon>
    </lineage>
</organism>
<comment type="caution">
    <text evidence="4">The sequence shown here is derived from an EMBL/GenBank/DDBJ whole genome shotgun (WGS) entry which is preliminary data.</text>
</comment>
<reference evidence="4" key="1">
    <citation type="submission" date="2021-02" db="EMBL/GenBank/DDBJ databases">
        <authorList>
            <person name="Dougan E. K."/>
            <person name="Rhodes N."/>
            <person name="Thang M."/>
            <person name="Chan C."/>
        </authorList>
    </citation>
    <scope>NUCLEOTIDE SEQUENCE</scope>
</reference>
<feature type="compositionally biased region" description="Acidic residues" evidence="2">
    <location>
        <begin position="236"/>
        <end position="250"/>
    </location>
</feature>
<dbReference type="EMBL" id="CAJNIZ010047737">
    <property type="protein sequence ID" value="CAE7774746.1"/>
    <property type="molecule type" value="Genomic_DNA"/>
</dbReference>
<keyword evidence="3" id="KW-0732">Signal</keyword>
<keyword evidence="5" id="KW-1185">Reference proteome</keyword>
<feature type="chain" id="PRO_5032583436" evidence="3">
    <location>
        <begin position="21"/>
        <end position="250"/>
    </location>
</feature>
<evidence type="ECO:0000256" key="1">
    <source>
        <dbReference type="SAM" id="Coils"/>
    </source>
</evidence>
<accession>A0A812YGL3</accession>
<evidence type="ECO:0000256" key="2">
    <source>
        <dbReference type="SAM" id="MobiDB-lite"/>
    </source>
</evidence>